<dbReference type="Pfam" id="PF00520">
    <property type="entry name" value="Ion_trans"/>
    <property type="match status" value="1"/>
</dbReference>
<name>A0ABN9PEG4_9DINO</name>
<dbReference type="InterPro" id="IPR005821">
    <property type="entry name" value="Ion_trans_dom"/>
</dbReference>
<dbReference type="EMBL" id="CAUYUJ010000270">
    <property type="protein sequence ID" value="CAK0789612.1"/>
    <property type="molecule type" value="Genomic_DNA"/>
</dbReference>
<sequence length="951" mass="106167">MLLTGVTVPWAQAAICGLSDASSDSAMAEHSPKVEARARASENLVALGFEGLLMELDSLRARLLDQHRRELDDQRRESETVNVFEKLSVLESEPSRSEVVAEQSYLSEGPEQVPTSGRMSLGTLETSESAASSCPTFSVLESWVSVVPIFHLADPQEASLELRKINSSSRIFEELTDCDVVVFRSSGFVSEWLMVHPSRWFGTLWSFLSLLLIAYDTITVPLYTFYSFSRVPGLIVFFDWVARFFWTFDIPLSFVTGFHKEGSIEMRPKLVALAYLHSWFCFDVLILMSDWLVVSQKDSTALTAIPVMRALRFVRVLRLLRLGRLSHMLNDMLQYASDGLTIVVNILKLTAGLCVGIHIIACIWYGVGQASSSGWVSDEALMESATLSEQYIFSVHWVGGRRITQLHGTSLTPPQTFLEISFQGLVLLGAHAFVAFFIANMTQAMICLTDTQNLQMQQAARRYLRRRRISPTLSYQLRLHFGKPTGRALQDVMDVENKMVQALPQVLQQKLYEEVRFPLLKLVPLFRRDGLSKDRLLRQLCCKAMSGISLISGELVFGLGDSCKRMLVVESGTSAYVKLNRSAESYSAMGRTLSNYIRAREQEGSDMRQVMRHRGQHISEAALWTQWTNQGEFFAEGDCTMLVMDNGDFASIVSAYEFTRVFALKYASCFVSWLNDRARECLHSDVMETPKHLIQEYLQEMADDRAFVFISHFKEEAGSDAALIEEGMRRIIKENPTHPAFNLRRPIFLDSNDLEETAQIPGMIRGSHNVVLLLTDNVLTRPWVLIEIVTALRAKLPIHLVSIQRPGVDFKFPSDNAIKRLAAGVGLSPSAQALLRAEGITADDLTLLGNAFHRIALPFSPHKSAAVREAELLDIMNRCEMSGTNGSKIPFRRPASMGHLDFSSTGSRAISSVPLSSSGSRLTGSMMRGSSSMSIAEAGFVGHAESPRVEL</sequence>
<protein>
    <recommendedName>
        <fullName evidence="7">Ion transport domain-containing protein</fullName>
    </recommendedName>
</protein>
<dbReference type="PANTHER" id="PTHR45689">
    <property type="entry name" value="I[[H]] CHANNEL, ISOFORM E"/>
    <property type="match status" value="1"/>
</dbReference>
<dbReference type="InterPro" id="IPR018490">
    <property type="entry name" value="cNMP-bd_dom_sf"/>
</dbReference>
<feature type="compositionally biased region" description="Low complexity" evidence="5">
    <location>
        <begin position="911"/>
        <end position="927"/>
    </location>
</feature>
<organism evidence="8 9">
    <name type="scientific">Prorocentrum cordatum</name>
    <dbReference type="NCBI Taxonomy" id="2364126"/>
    <lineage>
        <taxon>Eukaryota</taxon>
        <taxon>Sar</taxon>
        <taxon>Alveolata</taxon>
        <taxon>Dinophyceae</taxon>
        <taxon>Prorocentrales</taxon>
        <taxon>Prorocentraceae</taxon>
        <taxon>Prorocentrum</taxon>
    </lineage>
</organism>
<dbReference type="InterPro" id="IPR014710">
    <property type="entry name" value="RmlC-like_jellyroll"/>
</dbReference>
<keyword evidence="3 6" id="KW-1133">Transmembrane helix</keyword>
<dbReference type="PANTHER" id="PTHR45689:SF5">
    <property type="entry name" value="I[[H]] CHANNEL, ISOFORM E"/>
    <property type="match status" value="1"/>
</dbReference>
<feature type="transmembrane region" description="Helical" evidence="6">
    <location>
        <begin position="240"/>
        <end position="258"/>
    </location>
</feature>
<dbReference type="InterPro" id="IPR051413">
    <property type="entry name" value="K/Na_HCN_channel"/>
</dbReference>
<dbReference type="InterPro" id="IPR035897">
    <property type="entry name" value="Toll_tir_struct_dom_sf"/>
</dbReference>
<dbReference type="Proteomes" id="UP001189429">
    <property type="component" value="Unassembled WGS sequence"/>
</dbReference>
<reference evidence="8" key="1">
    <citation type="submission" date="2023-10" db="EMBL/GenBank/DDBJ databases">
        <authorList>
            <person name="Chen Y."/>
            <person name="Shah S."/>
            <person name="Dougan E. K."/>
            <person name="Thang M."/>
            <person name="Chan C."/>
        </authorList>
    </citation>
    <scope>NUCLEOTIDE SEQUENCE [LARGE SCALE GENOMIC DNA]</scope>
</reference>
<feature type="region of interest" description="Disordered" evidence="5">
    <location>
        <begin position="903"/>
        <end position="927"/>
    </location>
</feature>
<comment type="subcellular location">
    <subcellularLocation>
        <location evidence="1">Membrane</location>
        <topology evidence="1">Multi-pass membrane protein</topology>
    </subcellularLocation>
</comment>
<proteinExistence type="predicted"/>
<evidence type="ECO:0000313" key="8">
    <source>
        <dbReference type="EMBL" id="CAK0789612.1"/>
    </source>
</evidence>
<feature type="transmembrane region" description="Helical" evidence="6">
    <location>
        <begin position="340"/>
        <end position="367"/>
    </location>
</feature>
<feature type="domain" description="Ion transport" evidence="7">
    <location>
        <begin position="204"/>
        <end position="442"/>
    </location>
</feature>
<evidence type="ECO:0000259" key="7">
    <source>
        <dbReference type="Pfam" id="PF00520"/>
    </source>
</evidence>
<comment type="caution">
    <text evidence="8">The sequence shown here is derived from an EMBL/GenBank/DDBJ whole genome shotgun (WGS) entry which is preliminary data.</text>
</comment>
<keyword evidence="9" id="KW-1185">Reference proteome</keyword>
<dbReference type="SUPFAM" id="SSF51206">
    <property type="entry name" value="cAMP-binding domain-like"/>
    <property type="match status" value="1"/>
</dbReference>
<dbReference type="Gene3D" id="1.10.287.70">
    <property type="match status" value="1"/>
</dbReference>
<keyword evidence="4 6" id="KW-0472">Membrane</keyword>
<dbReference type="Gene3D" id="2.60.120.10">
    <property type="entry name" value="Jelly Rolls"/>
    <property type="match status" value="1"/>
</dbReference>
<evidence type="ECO:0000313" key="9">
    <source>
        <dbReference type="Proteomes" id="UP001189429"/>
    </source>
</evidence>
<evidence type="ECO:0000256" key="2">
    <source>
        <dbReference type="ARBA" id="ARBA00022692"/>
    </source>
</evidence>
<accession>A0ABN9PEG4</accession>
<evidence type="ECO:0000256" key="5">
    <source>
        <dbReference type="SAM" id="MobiDB-lite"/>
    </source>
</evidence>
<keyword evidence="2 6" id="KW-0812">Transmembrane</keyword>
<evidence type="ECO:0000256" key="6">
    <source>
        <dbReference type="SAM" id="Phobius"/>
    </source>
</evidence>
<feature type="transmembrane region" description="Helical" evidence="6">
    <location>
        <begin position="420"/>
        <end position="439"/>
    </location>
</feature>
<feature type="transmembrane region" description="Helical" evidence="6">
    <location>
        <begin position="270"/>
        <end position="294"/>
    </location>
</feature>
<evidence type="ECO:0000256" key="1">
    <source>
        <dbReference type="ARBA" id="ARBA00004141"/>
    </source>
</evidence>
<gene>
    <name evidence="8" type="ORF">PCOR1329_LOCUS1140</name>
</gene>
<dbReference type="SUPFAM" id="SSF52200">
    <property type="entry name" value="Toll/Interleukin receptor TIR domain"/>
    <property type="match status" value="1"/>
</dbReference>
<dbReference type="SUPFAM" id="SSF81324">
    <property type="entry name" value="Voltage-gated potassium channels"/>
    <property type="match status" value="1"/>
</dbReference>
<feature type="transmembrane region" description="Helical" evidence="6">
    <location>
        <begin position="204"/>
        <end position="228"/>
    </location>
</feature>
<evidence type="ECO:0000256" key="4">
    <source>
        <dbReference type="ARBA" id="ARBA00023136"/>
    </source>
</evidence>
<evidence type="ECO:0000256" key="3">
    <source>
        <dbReference type="ARBA" id="ARBA00022989"/>
    </source>
</evidence>